<protein>
    <submittedName>
        <fullName evidence="1">Uncharacterized protein</fullName>
    </submittedName>
</protein>
<dbReference type="EMBL" id="BHYK01000008">
    <property type="protein sequence ID" value="GCD10135.1"/>
    <property type="molecule type" value="Genomic_DNA"/>
</dbReference>
<evidence type="ECO:0000313" key="2">
    <source>
        <dbReference type="Proteomes" id="UP000287872"/>
    </source>
</evidence>
<evidence type="ECO:0000313" key="1">
    <source>
        <dbReference type="EMBL" id="GCD10135.1"/>
    </source>
</evidence>
<reference evidence="1 2" key="1">
    <citation type="submission" date="2018-11" db="EMBL/GenBank/DDBJ databases">
        <title>Genome sequencing and assembly of Clostridium tagluense strain A121.</title>
        <authorList>
            <person name="Murakami T."/>
            <person name="Segawa T."/>
            <person name="Shcherbakova V.A."/>
            <person name="Mori H."/>
            <person name="Yoshimura Y."/>
        </authorList>
    </citation>
    <scope>NUCLEOTIDE SEQUENCE [LARGE SCALE GENOMIC DNA]</scope>
    <source>
        <strain evidence="1 2">A121</strain>
    </source>
</reference>
<organism evidence="1 2">
    <name type="scientific">Clostridium tagluense</name>
    <dbReference type="NCBI Taxonomy" id="360422"/>
    <lineage>
        <taxon>Bacteria</taxon>
        <taxon>Bacillati</taxon>
        <taxon>Bacillota</taxon>
        <taxon>Clostridia</taxon>
        <taxon>Eubacteriales</taxon>
        <taxon>Clostridiaceae</taxon>
        <taxon>Clostridium</taxon>
    </lineage>
</organism>
<comment type="caution">
    <text evidence="1">The sequence shown here is derived from an EMBL/GenBank/DDBJ whole genome shotgun (WGS) entry which is preliminary data.</text>
</comment>
<keyword evidence="2" id="KW-1185">Reference proteome</keyword>
<accession>A0A401UKV7</accession>
<name>A0A401UKV7_9CLOT</name>
<gene>
    <name evidence="1" type="ORF">Ctaglu_17580</name>
</gene>
<dbReference type="RefSeq" id="WP_185732634.1">
    <property type="nucleotide sequence ID" value="NZ_BHYK01000008.1"/>
</dbReference>
<proteinExistence type="predicted"/>
<dbReference type="AlphaFoldDB" id="A0A401UKV7"/>
<sequence>MAKIKIVDVDKIPLCPYCEKELDTIERLYKGFFTSTVIYICPYCNKVISIGYDA</sequence>
<dbReference type="Proteomes" id="UP000287872">
    <property type="component" value="Unassembled WGS sequence"/>
</dbReference>